<evidence type="ECO:0000259" key="6">
    <source>
        <dbReference type="Pfam" id="PF17806"/>
    </source>
</evidence>
<evidence type="ECO:0000259" key="4">
    <source>
        <dbReference type="Pfam" id="PF07992"/>
    </source>
</evidence>
<dbReference type="InterPro" id="IPR029043">
    <property type="entry name" value="GcvT/YgfZ_C"/>
</dbReference>
<dbReference type="PIRSF" id="PIRSF037980">
    <property type="entry name" value="SoxA"/>
    <property type="match status" value="1"/>
</dbReference>
<gene>
    <name evidence="7" type="primary">soxA</name>
    <name evidence="7" type="ORF">SmB9_37620</name>
</gene>
<sequence>MSGYRLGHGGDIDRTRPITFQWEGRNYSGFAGDTLASALLASGVRMMGRSFKYHRPRGLIAAGLDEPNAIVQLEQGAQTIPNLKAPYIDLYDGLSANPVNAWPSLGFDLLAVNGLVKRFIPAAFYYKTFMWPDWLLFEPSIRKAAGLGTSPTLPDPDVYTQTSAHTDVLVVGGGIAGLSAALQAAQTGKSVMLVTGGAHWGGRLAATSDTIEGKPARVWIEDTLQTLAAMPNITLMARTLATGHYDHGMVALCERLTDHLPLEQRSGPRQRLWRVRTDELILATGAIERPLVFRGNDRPGVMLAGAARAYLHRYGVVAGRRIVVATNNDSAWQAAFDLADAGAHLVAIVDARNAPPTVLIERAQSLGIPVHSGTAPAAALGGRALRGVRIGRVSEGGHIGGATQKLRCDTLLVSGGWNPAVHLHSHGAGRLALDANLHSFTPIAAAGHRSVGGAAGDFAPPSPIPALWSISESGAPDPEAWVDFQNDVTAGDVALAARENFRSVEHLKRYTTLGMASDQGKTSNVNGIGILSTVLDKPMQAIGTTKFRPPYDPTPFGVFAGHRVGEGLRPRRRLALHDWHTEHGAALDEYGGWMRPAAYPRSSEGEETAVRREVLAVRSSVGLFEASPLGKVEVKGPDAAAFLDRMYVNTISTLKPGRCRYAIMLTENGTVFDDGVVTRLADDHFLVGTTSGHAAAVAEAFREWLQCEWITMQVLVEDVTTCWAVANIAGPKARDVLSALEPDMDISSTAFPHMSARTGHVCSLPARIARVSFTGELSYEIAVPWRDAGRLWTALVEAGAPHGMTPFGVEALMTMRIEKGFLHVGSDTDGTTLPQDIGFGGIMQKKKQDFVGRRSALRPDGMRDDRRSLVGLEITDGKSVPLATGAHVLPATAAGEQPSQGWVTSSTWSPTLNAPLAFALIERGQERMGETVRVWDLGTWREARITGLCRYDPEGARLDA</sequence>
<dbReference type="InterPro" id="IPR006277">
    <property type="entry name" value="Sarcosine_oxidase_asu"/>
</dbReference>
<dbReference type="Pfam" id="PF07992">
    <property type="entry name" value="Pyr_redox_2"/>
    <property type="match status" value="1"/>
</dbReference>
<feature type="domain" description="FAD/NAD(P)-binding" evidence="4">
    <location>
        <begin position="167"/>
        <end position="424"/>
    </location>
</feature>
<accession>A0AAD1G2V6</accession>
<dbReference type="InterPro" id="IPR036188">
    <property type="entry name" value="FAD/NAD-bd_sf"/>
</dbReference>
<dbReference type="RefSeq" id="WP_126494999.1">
    <property type="nucleotide sequence ID" value="NZ_AP018711.1"/>
</dbReference>
<dbReference type="Pfam" id="PF13510">
    <property type="entry name" value="Fer2_4"/>
    <property type="match status" value="1"/>
</dbReference>
<dbReference type="PANTHER" id="PTHR43757:SF2">
    <property type="entry name" value="AMINOMETHYLTRANSFERASE, MITOCHONDRIAL"/>
    <property type="match status" value="1"/>
</dbReference>
<feature type="domain" description="SoxA A3" evidence="6">
    <location>
        <begin position="479"/>
        <end position="561"/>
    </location>
</feature>
<protein>
    <submittedName>
        <fullName evidence="7">Sarcosine oxidase subunit alpha</fullName>
    </submittedName>
</protein>
<dbReference type="Gene3D" id="3.10.20.440">
    <property type="entry name" value="2Fe-2S iron-sulphur cluster binding domain, sarcosine oxidase, alpha subunit, N-terminal domain"/>
    <property type="match status" value="1"/>
</dbReference>
<dbReference type="Gene3D" id="3.30.1360.120">
    <property type="entry name" value="Probable tRNA modification gtpase trme, domain 1"/>
    <property type="match status" value="1"/>
</dbReference>
<dbReference type="Pfam" id="PF01571">
    <property type="entry name" value="GCV_T"/>
    <property type="match status" value="1"/>
</dbReference>
<dbReference type="GO" id="GO:0046653">
    <property type="term" value="P:tetrahydrofolate metabolic process"/>
    <property type="evidence" value="ECO:0007669"/>
    <property type="project" value="InterPro"/>
</dbReference>
<dbReference type="SUPFAM" id="SSF103025">
    <property type="entry name" value="Folate-binding domain"/>
    <property type="match status" value="1"/>
</dbReference>
<evidence type="ECO:0000313" key="8">
    <source>
        <dbReference type="Proteomes" id="UP000275727"/>
    </source>
</evidence>
<dbReference type="InterPro" id="IPR028896">
    <property type="entry name" value="GcvT/YgfZ/DmdA"/>
</dbReference>
<name>A0AAD1G2V6_SPHMI</name>
<dbReference type="InterPro" id="IPR042204">
    <property type="entry name" value="2Fe-2S-bd_N"/>
</dbReference>
<dbReference type="KEGG" id="smic:SmB9_37620"/>
<dbReference type="Pfam" id="PF08669">
    <property type="entry name" value="GCV_T_C"/>
    <property type="match status" value="1"/>
</dbReference>
<dbReference type="AlphaFoldDB" id="A0AAD1G2V6"/>
<dbReference type="InterPro" id="IPR041854">
    <property type="entry name" value="BFD-like_2Fe2S-bd_dom_sf"/>
</dbReference>
<dbReference type="GO" id="GO:0008115">
    <property type="term" value="F:sarcosine oxidase activity"/>
    <property type="evidence" value="ECO:0007669"/>
    <property type="project" value="InterPro"/>
</dbReference>
<feature type="domain" description="GCVT N-terminal" evidence="3">
    <location>
        <begin position="576"/>
        <end position="847"/>
    </location>
</feature>
<dbReference type="PRINTS" id="PR00411">
    <property type="entry name" value="PNDRDTASEI"/>
</dbReference>
<dbReference type="Pfam" id="PF17806">
    <property type="entry name" value="SO_alpha_A3"/>
    <property type="match status" value="1"/>
</dbReference>
<reference evidence="7 8" key="1">
    <citation type="submission" date="2018-06" db="EMBL/GenBank/DDBJ databases">
        <title>Complete Genome Sequence of the Microcystin-Degrading Bacterium Sphingosinicella microcystinivorans Strain B-9.</title>
        <authorList>
            <person name="Jin H."/>
            <person name="Nishizawa T."/>
            <person name="Guo Y."/>
            <person name="Nishizawa A."/>
            <person name="Park H."/>
            <person name="Kato H."/>
            <person name="Tsuji K."/>
            <person name="Harada K."/>
        </authorList>
    </citation>
    <scope>NUCLEOTIDE SEQUENCE [LARGE SCALE GENOMIC DNA]</scope>
    <source>
        <strain evidence="7 8">B9</strain>
    </source>
</reference>
<evidence type="ECO:0000313" key="7">
    <source>
        <dbReference type="EMBL" id="BBE36104.1"/>
    </source>
</evidence>
<feature type="domain" description="Aminomethyltransferase C-terminal" evidence="5">
    <location>
        <begin position="867"/>
        <end position="952"/>
    </location>
</feature>
<dbReference type="Proteomes" id="UP000275727">
    <property type="component" value="Chromosome"/>
</dbReference>
<dbReference type="InterPro" id="IPR041117">
    <property type="entry name" value="SoxA_A3"/>
</dbReference>
<dbReference type="SUPFAM" id="SSF101790">
    <property type="entry name" value="Aminomethyltransferase beta-barrel domain"/>
    <property type="match status" value="1"/>
</dbReference>
<comment type="similarity">
    <text evidence="1">Belongs to the GcvT family.</text>
</comment>
<dbReference type="PRINTS" id="PR00368">
    <property type="entry name" value="FADPNR"/>
</dbReference>
<evidence type="ECO:0000259" key="5">
    <source>
        <dbReference type="Pfam" id="PF08669"/>
    </source>
</evidence>
<organism evidence="7 8">
    <name type="scientific">Sphingosinicella microcystinivorans</name>
    <dbReference type="NCBI Taxonomy" id="335406"/>
    <lineage>
        <taxon>Bacteria</taxon>
        <taxon>Pseudomonadati</taxon>
        <taxon>Pseudomonadota</taxon>
        <taxon>Alphaproteobacteria</taxon>
        <taxon>Sphingomonadales</taxon>
        <taxon>Sphingosinicellaceae</taxon>
        <taxon>Sphingosinicella</taxon>
    </lineage>
</organism>
<evidence type="ECO:0000256" key="2">
    <source>
        <dbReference type="ARBA" id="ARBA00023002"/>
    </source>
</evidence>
<keyword evidence="2" id="KW-0560">Oxidoreductase</keyword>
<dbReference type="InterPro" id="IPR013977">
    <property type="entry name" value="GcvT_C"/>
</dbReference>
<proteinExistence type="inferred from homology"/>
<dbReference type="Gene3D" id="3.50.50.60">
    <property type="entry name" value="FAD/NAD(P)-binding domain"/>
    <property type="match status" value="2"/>
</dbReference>
<evidence type="ECO:0000259" key="3">
    <source>
        <dbReference type="Pfam" id="PF01571"/>
    </source>
</evidence>
<evidence type="ECO:0000256" key="1">
    <source>
        <dbReference type="ARBA" id="ARBA00008609"/>
    </source>
</evidence>
<dbReference type="InterPro" id="IPR027266">
    <property type="entry name" value="TrmE/GcvT-like"/>
</dbReference>
<dbReference type="EMBL" id="AP018711">
    <property type="protein sequence ID" value="BBE36104.1"/>
    <property type="molecule type" value="Genomic_DNA"/>
</dbReference>
<dbReference type="InterPro" id="IPR006222">
    <property type="entry name" value="GCVT_N"/>
</dbReference>
<dbReference type="PANTHER" id="PTHR43757">
    <property type="entry name" value="AMINOMETHYLTRANSFERASE"/>
    <property type="match status" value="1"/>
</dbReference>
<dbReference type="Gene3D" id="1.10.10.1100">
    <property type="entry name" value="BFD-like [2Fe-2S]-binding domain"/>
    <property type="match status" value="1"/>
</dbReference>
<dbReference type="SUPFAM" id="SSF51905">
    <property type="entry name" value="FAD/NAD(P)-binding domain"/>
    <property type="match status" value="1"/>
</dbReference>
<dbReference type="InterPro" id="IPR023753">
    <property type="entry name" value="FAD/NAD-binding_dom"/>
</dbReference>